<feature type="region of interest" description="Disordered" evidence="1">
    <location>
        <begin position="1"/>
        <end position="20"/>
    </location>
</feature>
<feature type="compositionally biased region" description="Basic and acidic residues" evidence="1">
    <location>
        <begin position="127"/>
        <end position="142"/>
    </location>
</feature>
<organism evidence="2 3">
    <name type="scientific">Mytilus galloprovincialis</name>
    <name type="common">Mediterranean mussel</name>
    <dbReference type="NCBI Taxonomy" id="29158"/>
    <lineage>
        <taxon>Eukaryota</taxon>
        <taxon>Metazoa</taxon>
        <taxon>Spiralia</taxon>
        <taxon>Lophotrochozoa</taxon>
        <taxon>Mollusca</taxon>
        <taxon>Bivalvia</taxon>
        <taxon>Autobranchia</taxon>
        <taxon>Pteriomorphia</taxon>
        <taxon>Mytilida</taxon>
        <taxon>Mytiloidea</taxon>
        <taxon>Mytilidae</taxon>
        <taxon>Mytilinae</taxon>
        <taxon>Mytilus</taxon>
    </lineage>
</organism>
<feature type="region of interest" description="Disordered" evidence="1">
    <location>
        <begin position="27"/>
        <end position="150"/>
    </location>
</feature>
<feature type="compositionally biased region" description="Low complexity" evidence="1">
    <location>
        <begin position="60"/>
        <end position="69"/>
    </location>
</feature>
<name>A0A8B6H502_MYTGA</name>
<evidence type="ECO:0000313" key="2">
    <source>
        <dbReference type="EMBL" id="VDI74041.1"/>
    </source>
</evidence>
<sequence length="356" mass="40562">MFSYSETPSSSEEPEYRKTLEIITRLSQKYLNTGPSSTSKKENKNEQEIGYEGDEENTTGSSASSSVGSPYDFEEEPMSEESSLNKKDKKRKKQDKKSIKQKKTPTVQKKISPKPQTKTPKAQNKSVRFDETPKSPLKEKIKFPTTPLPKSPVVALEKLDIQMVEESQRQLRKRKVDTPQTVFTEIKVTKKESVDKIKPEPKLKGPKMSTSIHLPSKIIPAMVQDTSTPNESVRTLRKRGNDSCFGFEDIKRTSLLESPVKRVPITPLSDYASMDVTMEDSVQNLKPSSPMLFSMEEDDFCDLQVNKSMSKTYKPKKKLPTKKQQVVKSSEWANKIEKMSVEFKEIESFELSIEQD</sequence>
<dbReference type="Proteomes" id="UP000596742">
    <property type="component" value="Unassembled WGS sequence"/>
</dbReference>
<protein>
    <submittedName>
        <fullName evidence="2">Uncharacterized protein</fullName>
    </submittedName>
</protein>
<dbReference type="EMBL" id="UYJE01009496">
    <property type="protein sequence ID" value="VDI74041.1"/>
    <property type="molecule type" value="Genomic_DNA"/>
</dbReference>
<accession>A0A8B6H502</accession>
<feature type="compositionally biased region" description="Basic residues" evidence="1">
    <location>
        <begin position="87"/>
        <end position="103"/>
    </location>
</feature>
<gene>
    <name evidence="2" type="ORF">MGAL_10B063561</name>
</gene>
<proteinExistence type="predicted"/>
<feature type="compositionally biased region" description="Polar residues" evidence="1">
    <location>
        <begin position="104"/>
        <end position="126"/>
    </location>
</feature>
<evidence type="ECO:0000256" key="1">
    <source>
        <dbReference type="SAM" id="MobiDB-lite"/>
    </source>
</evidence>
<comment type="caution">
    <text evidence="2">The sequence shown here is derived from an EMBL/GenBank/DDBJ whole genome shotgun (WGS) entry which is preliminary data.</text>
</comment>
<keyword evidence="3" id="KW-1185">Reference proteome</keyword>
<reference evidence="2" key="1">
    <citation type="submission" date="2018-11" db="EMBL/GenBank/DDBJ databases">
        <authorList>
            <person name="Alioto T."/>
            <person name="Alioto T."/>
        </authorList>
    </citation>
    <scope>NUCLEOTIDE SEQUENCE</scope>
</reference>
<dbReference type="AlphaFoldDB" id="A0A8B6H502"/>
<dbReference type="OrthoDB" id="6119789at2759"/>
<feature type="compositionally biased region" description="Polar residues" evidence="1">
    <location>
        <begin position="27"/>
        <end position="38"/>
    </location>
</feature>
<feature type="compositionally biased region" description="Low complexity" evidence="1">
    <location>
        <begin position="1"/>
        <end position="11"/>
    </location>
</feature>
<evidence type="ECO:0000313" key="3">
    <source>
        <dbReference type="Proteomes" id="UP000596742"/>
    </source>
</evidence>